<sequence>MNQDLSGIDATTAVIDGGRIMAIKGSINTTRFQEAYRQTLENFISMVNDTARHAFNFLKFVFLHNSQYDPIQDYFNKNFFLEMRFSLVARRCSRRPPYNNTQQARDFINGHLEYYLGSVNYELPLLLNVQKSSAYEGAKINTAYSVNISKTFGNHLRRAVNLLLNVDSQIKTIGVATNQEELSTRILQKITVLGVSVLTKQARPTRPADRQPPDEYSDVPCIHNFCEHLCGQIQDNCDTMDPGRRNMLFFSDAERKLANSVSLDVGRYGEFLATRAWATTVLKNPYVDYQTNNGTNHFALHRKLNLSAKLNKKRADQNLIASLNSQFPDATYIFGNYSSPNVRYQEPIRRVDFRRLLKKHNMNVFLIDEFRTSRICPECNNGSLITFKNIENP</sequence>
<keyword evidence="2" id="KW-1185">Reference proteome</keyword>
<organism evidence="1 2">
    <name type="scientific">Mucor plumbeus</name>
    <dbReference type="NCBI Taxonomy" id="97098"/>
    <lineage>
        <taxon>Eukaryota</taxon>
        <taxon>Fungi</taxon>
        <taxon>Fungi incertae sedis</taxon>
        <taxon>Mucoromycota</taxon>
        <taxon>Mucoromycotina</taxon>
        <taxon>Mucoromycetes</taxon>
        <taxon>Mucorales</taxon>
        <taxon>Mucorineae</taxon>
        <taxon>Mucoraceae</taxon>
        <taxon>Mucor</taxon>
    </lineage>
</organism>
<evidence type="ECO:0000313" key="1">
    <source>
        <dbReference type="EMBL" id="KAG2193280.1"/>
    </source>
</evidence>
<gene>
    <name evidence="1" type="ORF">INT46_007511</name>
</gene>
<dbReference type="AlphaFoldDB" id="A0A8H7URW2"/>
<name>A0A8H7URW2_9FUNG</name>
<protein>
    <submittedName>
        <fullName evidence="1">Uncharacterized protein</fullName>
    </submittedName>
</protein>
<dbReference type="OrthoDB" id="5577555at2759"/>
<evidence type="ECO:0000313" key="2">
    <source>
        <dbReference type="Proteomes" id="UP000650833"/>
    </source>
</evidence>
<reference evidence="1" key="1">
    <citation type="submission" date="2020-12" db="EMBL/GenBank/DDBJ databases">
        <title>Metabolic potential, ecology and presence of endohyphal bacteria is reflected in genomic diversity of Mucoromycotina.</title>
        <authorList>
            <person name="Muszewska A."/>
            <person name="Okrasinska A."/>
            <person name="Steczkiewicz K."/>
            <person name="Drgas O."/>
            <person name="Orlowska M."/>
            <person name="Perlinska-Lenart U."/>
            <person name="Aleksandrzak-Piekarczyk T."/>
            <person name="Szatraj K."/>
            <person name="Zielenkiewicz U."/>
            <person name="Pilsyk S."/>
            <person name="Malc E."/>
            <person name="Mieczkowski P."/>
            <person name="Kruszewska J.S."/>
            <person name="Biernat P."/>
            <person name="Pawlowska J."/>
        </authorList>
    </citation>
    <scope>NUCLEOTIDE SEQUENCE</scope>
    <source>
        <strain evidence="1">CBS 226.32</strain>
    </source>
</reference>
<dbReference type="Proteomes" id="UP000650833">
    <property type="component" value="Unassembled WGS sequence"/>
</dbReference>
<dbReference type="EMBL" id="JAEPRC010000657">
    <property type="protein sequence ID" value="KAG2193280.1"/>
    <property type="molecule type" value="Genomic_DNA"/>
</dbReference>
<proteinExistence type="predicted"/>
<comment type="caution">
    <text evidence="1">The sequence shown here is derived from an EMBL/GenBank/DDBJ whole genome shotgun (WGS) entry which is preliminary data.</text>
</comment>
<accession>A0A8H7URW2</accession>